<organism evidence="1 2">
    <name type="scientific">Tessaracoccus palaemonis</name>
    <dbReference type="NCBI Taxonomy" id="2829499"/>
    <lineage>
        <taxon>Bacteria</taxon>
        <taxon>Bacillati</taxon>
        <taxon>Actinomycetota</taxon>
        <taxon>Actinomycetes</taxon>
        <taxon>Propionibacteriales</taxon>
        <taxon>Propionibacteriaceae</taxon>
        <taxon>Tessaracoccus</taxon>
    </lineage>
</organism>
<name>A0ABX8SHX7_9ACTN</name>
<dbReference type="Proteomes" id="UP000824504">
    <property type="component" value="Chromosome"/>
</dbReference>
<evidence type="ECO:0000313" key="2">
    <source>
        <dbReference type="Proteomes" id="UP000824504"/>
    </source>
</evidence>
<keyword evidence="2" id="KW-1185">Reference proteome</keyword>
<evidence type="ECO:0000313" key="1">
    <source>
        <dbReference type="EMBL" id="QXT62991.1"/>
    </source>
</evidence>
<reference evidence="1 2" key="1">
    <citation type="submission" date="2021-07" db="EMBL/GenBank/DDBJ databases">
        <title>complete genome sequencing of Tessaracoccus sp.J1M15.</title>
        <authorList>
            <person name="Bae J.-W."/>
            <person name="Kim D.-y."/>
        </authorList>
    </citation>
    <scope>NUCLEOTIDE SEQUENCE [LARGE SCALE GENOMIC DNA]</scope>
    <source>
        <strain evidence="1 2">J1M15</strain>
    </source>
</reference>
<dbReference type="EMBL" id="CP079216">
    <property type="protein sequence ID" value="QXT62991.1"/>
    <property type="molecule type" value="Genomic_DNA"/>
</dbReference>
<protein>
    <submittedName>
        <fullName evidence="1">Uncharacterized protein</fullName>
    </submittedName>
</protein>
<dbReference type="RefSeq" id="WP_219082418.1">
    <property type="nucleotide sequence ID" value="NZ_CP079216.1"/>
</dbReference>
<gene>
    <name evidence="1" type="ORF">KDB89_00410</name>
</gene>
<accession>A0ABX8SHX7</accession>
<proteinExistence type="predicted"/>
<sequence length="271" mass="29526">MTNRLFDDDVPQAPPADVGVEMRVAETLDMPEAPEYGAPGEQSAHVPSFTDADRVLRVWIDDGALVRVQVSPSWAHKLKGRDTLERHFRQAFALAAVDLAIPDEPLEAPPDRAADPLAGLPDDVLAEFERIPPLNKRTISSFTALFRDLDARLEAAIARADSVPQPTTQRVSARSKGATVTLDEAGRPFEVAFEPRWLDGADAGAIGANVLRAAGRARLRYLPPAEVDRTELDELTAEQDLLNRAYLAALLPHRAFRATPGSARSADEADR</sequence>